<evidence type="ECO:0000256" key="6">
    <source>
        <dbReference type="ARBA" id="ARBA00023211"/>
    </source>
</evidence>
<evidence type="ECO:0000256" key="2">
    <source>
        <dbReference type="ARBA" id="ARBA00001946"/>
    </source>
</evidence>
<dbReference type="PANTHER" id="PTHR12318">
    <property type="entry name" value="TESTOSTERONE-REGULATED PROTEIN RP2"/>
    <property type="match status" value="1"/>
</dbReference>
<dbReference type="InterPro" id="IPR000086">
    <property type="entry name" value="NUDIX_hydrolase_dom"/>
</dbReference>
<organism evidence="8 9">
    <name type="scientific">Phenylobacterium hankyongense</name>
    <dbReference type="NCBI Taxonomy" id="1813876"/>
    <lineage>
        <taxon>Bacteria</taxon>
        <taxon>Pseudomonadati</taxon>
        <taxon>Pseudomonadota</taxon>
        <taxon>Alphaproteobacteria</taxon>
        <taxon>Caulobacterales</taxon>
        <taxon>Caulobacteraceae</taxon>
        <taxon>Phenylobacterium</taxon>
    </lineage>
</organism>
<dbReference type="PANTHER" id="PTHR12318:SF0">
    <property type="entry name" value="ACYL-COENZYME A DIPHOSPHATASE NUDT19"/>
    <property type="match status" value="1"/>
</dbReference>
<keyword evidence="4 8" id="KW-0378">Hydrolase</keyword>
<keyword evidence="9" id="KW-1185">Reference proteome</keyword>
<dbReference type="Proteomes" id="UP000249842">
    <property type="component" value="Unassembled WGS sequence"/>
</dbReference>
<evidence type="ECO:0000256" key="5">
    <source>
        <dbReference type="ARBA" id="ARBA00022842"/>
    </source>
</evidence>
<dbReference type="SUPFAM" id="SSF55811">
    <property type="entry name" value="Nudix"/>
    <property type="match status" value="1"/>
</dbReference>
<feature type="domain" description="Nudix hydrolase" evidence="7">
    <location>
        <begin position="9"/>
        <end position="203"/>
    </location>
</feature>
<dbReference type="OrthoDB" id="7183442at2"/>
<evidence type="ECO:0000256" key="1">
    <source>
        <dbReference type="ARBA" id="ARBA00001936"/>
    </source>
</evidence>
<evidence type="ECO:0000256" key="3">
    <source>
        <dbReference type="ARBA" id="ARBA00022723"/>
    </source>
</evidence>
<gene>
    <name evidence="8" type="ORF">DJ021_00210</name>
</gene>
<evidence type="ECO:0000259" key="7">
    <source>
        <dbReference type="PROSITE" id="PS51462"/>
    </source>
</evidence>
<keyword evidence="6" id="KW-0464">Manganese</keyword>
<dbReference type="EMBL" id="QFYP01000001">
    <property type="protein sequence ID" value="RAK58341.1"/>
    <property type="molecule type" value="Genomic_DNA"/>
</dbReference>
<evidence type="ECO:0000313" key="8">
    <source>
        <dbReference type="EMBL" id="RAK58341.1"/>
    </source>
</evidence>
<comment type="caution">
    <text evidence="8">The sequence shown here is derived from an EMBL/GenBank/DDBJ whole genome shotgun (WGS) entry which is preliminary data.</text>
</comment>
<keyword evidence="3" id="KW-0479">Metal-binding</keyword>
<dbReference type="Gene3D" id="3.90.79.10">
    <property type="entry name" value="Nucleoside Triphosphate Pyrophosphohydrolase"/>
    <property type="match status" value="1"/>
</dbReference>
<keyword evidence="5" id="KW-0460">Magnesium</keyword>
<accession>A0A328AVZ2</accession>
<comment type="cofactor">
    <cofactor evidence="1">
        <name>Mn(2+)</name>
        <dbReference type="ChEBI" id="CHEBI:29035"/>
    </cofactor>
</comment>
<dbReference type="PROSITE" id="PS51462">
    <property type="entry name" value="NUDIX"/>
    <property type="match status" value="1"/>
</dbReference>
<dbReference type="CDD" id="cd18870">
    <property type="entry name" value="NUDIX_AcylCoAdiphos_Nudt19"/>
    <property type="match status" value="1"/>
</dbReference>
<evidence type="ECO:0000313" key="9">
    <source>
        <dbReference type="Proteomes" id="UP000249842"/>
    </source>
</evidence>
<dbReference type="InterPro" id="IPR039121">
    <property type="entry name" value="NUDT19"/>
</dbReference>
<dbReference type="AlphaFoldDB" id="A0A328AVZ2"/>
<name>A0A328AVZ2_9CAUL</name>
<comment type="cofactor">
    <cofactor evidence="2">
        <name>Mg(2+)</name>
        <dbReference type="ChEBI" id="CHEBI:18420"/>
    </cofactor>
</comment>
<reference evidence="9" key="1">
    <citation type="submission" date="2018-05" db="EMBL/GenBank/DDBJ databases">
        <authorList>
            <person name="Li X."/>
        </authorList>
    </citation>
    <scope>NUCLEOTIDE SEQUENCE [LARGE SCALE GENOMIC DNA]</scope>
    <source>
        <strain evidence="9">HKS-05</strain>
    </source>
</reference>
<dbReference type="GO" id="GO:0046872">
    <property type="term" value="F:metal ion binding"/>
    <property type="evidence" value="ECO:0007669"/>
    <property type="project" value="UniProtKB-KW"/>
</dbReference>
<protein>
    <submittedName>
        <fullName evidence="8">NUDIX hydrolase</fullName>
    </submittedName>
</protein>
<dbReference type="InterPro" id="IPR015797">
    <property type="entry name" value="NUDIX_hydrolase-like_dom_sf"/>
</dbReference>
<evidence type="ECO:0000256" key="4">
    <source>
        <dbReference type="ARBA" id="ARBA00022801"/>
    </source>
</evidence>
<dbReference type="GO" id="GO:0016818">
    <property type="term" value="F:hydrolase activity, acting on acid anhydrides, in phosphorus-containing anhydrides"/>
    <property type="evidence" value="ECO:0007669"/>
    <property type="project" value="InterPro"/>
</dbReference>
<proteinExistence type="predicted"/>
<sequence>MSDVPASADIKPAATILLLRDDPAFEVLMVKRHHQIDFASGALVFPGGKTHAGDHDPAWAEHVLGWETFDGDQRALRIAAIREVFEEAGILLARRRNGAPIGGEACPMEVRAAVDRGETHFLDVVRDLDAQLELDALTVFARWITPPLTPKRFDTWFYAVVAPDDQLAACDGRETVDAEWVEPREALRLAAAGERKVIFPTRMNLQLLAEASGADDAVARAAARTLVTVQPQVQARERGRVLVLPPDAGYGVVEEPLENVM</sequence>
<dbReference type="RefSeq" id="WP_111455613.1">
    <property type="nucleotide sequence ID" value="NZ_QFYP01000001.1"/>
</dbReference>